<dbReference type="PIRSF" id="PIRSF000167">
    <property type="entry name" value="HemN"/>
    <property type="match status" value="1"/>
</dbReference>
<dbReference type="GO" id="GO:0051989">
    <property type="term" value="F:coproporphyrinogen dehydrogenase activity"/>
    <property type="evidence" value="ECO:0007669"/>
    <property type="project" value="UniProtKB-EC"/>
</dbReference>
<dbReference type="InterPro" id="IPR007197">
    <property type="entry name" value="rSAM"/>
</dbReference>
<keyword evidence="10" id="KW-0949">S-adenosyl-L-methionine</keyword>
<dbReference type="Pfam" id="PF06969">
    <property type="entry name" value="HemN_C"/>
    <property type="match status" value="1"/>
</dbReference>
<evidence type="ECO:0000256" key="1">
    <source>
        <dbReference type="ARBA" id="ARBA00001966"/>
    </source>
</evidence>
<dbReference type="SFLD" id="SFLDG01065">
    <property type="entry name" value="anaerobic_coproporphyrinogen-I"/>
    <property type="match status" value="1"/>
</dbReference>
<protein>
    <recommendedName>
        <fullName evidence="7">Oxygen-independent coproporphyrinogen III oxidase</fullName>
        <ecNumber evidence="6">1.3.98.3</ecNumber>
    </recommendedName>
    <alternativeName>
        <fullName evidence="16">Coproporphyrinogen III dehydrogenase</fullName>
    </alternativeName>
</protein>
<evidence type="ECO:0000259" key="18">
    <source>
        <dbReference type="PROSITE" id="PS51918"/>
    </source>
</evidence>
<dbReference type="GO" id="GO:0004109">
    <property type="term" value="F:coproporphyrinogen oxidase activity"/>
    <property type="evidence" value="ECO:0007669"/>
    <property type="project" value="InterPro"/>
</dbReference>
<organism evidence="19">
    <name type="scientific">hydrothermal vent metagenome</name>
    <dbReference type="NCBI Taxonomy" id="652676"/>
    <lineage>
        <taxon>unclassified sequences</taxon>
        <taxon>metagenomes</taxon>
        <taxon>ecological metagenomes</taxon>
    </lineage>
</organism>
<evidence type="ECO:0000256" key="17">
    <source>
        <dbReference type="ARBA" id="ARBA00048321"/>
    </source>
</evidence>
<dbReference type="AlphaFoldDB" id="A0A3B1AN46"/>
<dbReference type="InterPro" id="IPR058240">
    <property type="entry name" value="rSAM_sf"/>
</dbReference>
<dbReference type="InterPro" id="IPR010723">
    <property type="entry name" value="HemN_C"/>
</dbReference>
<dbReference type="Gene3D" id="3.20.20.70">
    <property type="entry name" value="Aldolase class I"/>
    <property type="match status" value="1"/>
</dbReference>
<comment type="similarity">
    <text evidence="4">Belongs to the anaerobic coproporphyrinogen-III oxidase family.</text>
</comment>
<name>A0A3B1AN46_9ZZZZ</name>
<comment type="catalytic activity">
    <reaction evidence="17">
        <text>coproporphyrinogen III + 2 S-adenosyl-L-methionine = protoporphyrinogen IX + 2 5'-deoxyadenosine + 2 L-methionine + 2 CO2</text>
        <dbReference type="Rhea" id="RHEA:15425"/>
        <dbReference type="ChEBI" id="CHEBI:16526"/>
        <dbReference type="ChEBI" id="CHEBI:17319"/>
        <dbReference type="ChEBI" id="CHEBI:57307"/>
        <dbReference type="ChEBI" id="CHEBI:57309"/>
        <dbReference type="ChEBI" id="CHEBI:57844"/>
        <dbReference type="ChEBI" id="CHEBI:59789"/>
        <dbReference type="EC" id="1.3.98.3"/>
    </reaction>
</comment>
<dbReference type="NCBIfam" id="TIGR00538">
    <property type="entry name" value="hemN"/>
    <property type="match status" value="1"/>
</dbReference>
<evidence type="ECO:0000256" key="9">
    <source>
        <dbReference type="ARBA" id="ARBA00022490"/>
    </source>
</evidence>
<evidence type="ECO:0000256" key="4">
    <source>
        <dbReference type="ARBA" id="ARBA00005493"/>
    </source>
</evidence>
<dbReference type="PROSITE" id="PS51918">
    <property type="entry name" value="RADICAL_SAM"/>
    <property type="match status" value="1"/>
</dbReference>
<evidence type="ECO:0000256" key="14">
    <source>
        <dbReference type="ARBA" id="ARBA00023014"/>
    </source>
</evidence>
<dbReference type="PANTHER" id="PTHR13932">
    <property type="entry name" value="COPROPORPHYRINIGEN III OXIDASE"/>
    <property type="match status" value="1"/>
</dbReference>
<dbReference type="InterPro" id="IPR034505">
    <property type="entry name" value="Coproporphyrinogen-III_oxidase"/>
</dbReference>
<dbReference type="Gene3D" id="1.10.10.920">
    <property type="match status" value="1"/>
</dbReference>
<evidence type="ECO:0000256" key="10">
    <source>
        <dbReference type="ARBA" id="ARBA00022691"/>
    </source>
</evidence>
<keyword evidence="9" id="KW-0963">Cytoplasm</keyword>
<comment type="cofactor">
    <cofactor evidence="1">
        <name>[4Fe-4S] cluster</name>
        <dbReference type="ChEBI" id="CHEBI:49883"/>
    </cofactor>
</comment>
<evidence type="ECO:0000256" key="2">
    <source>
        <dbReference type="ARBA" id="ARBA00004496"/>
    </source>
</evidence>
<keyword evidence="15" id="KW-0627">Porphyrin biosynthesis</keyword>
<dbReference type="GO" id="GO:0051539">
    <property type="term" value="F:4 iron, 4 sulfur cluster binding"/>
    <property type="evidence" value="ECO:0007669"/>
    <property type="project" value="UniProtKB-KW"/>
</dbReference>
<evidence type="ECO:0000256" key="3">
    <source>
        <dbReference type="ARBA" id="ARBA00004785"/>
    </source>
</evidence>
<dbReference type="GO" id="GO:0046872">
    <property type="term" value="F:metal ion binding"/>
    <property type="evidence" value="ECO:0007669"/>
    <property type="project" value="UniProtKB-KW"/>
</dbReference>
<keyword evidence="14" id="KW-0411">Iron-sulfur</keyword>
<sequence length="473" mass="54027">MQPMDQKLVIDLDMIRRHDKSGPRYTSYPTAVQFHEGFGEAEYRAWAERTNVESREASRAAGKPTPLSLYFHIPFCDTVCFFCGCNKVSTKDRSRAQPYLERVHKELALQSALFDDNRKVDQLHWGGGTPTFISHDEMRELMRVTRENFPLHDDDTGEYSIEIDPREATTETIDVLREIGFNRMSLGAQDFDPKVQKAVNRIQSEEETFATLNEARKVGFKSISIDLIYGLPHQTVESFASTVDKIIAAEPDRLSVFNYAHLPEMFKPQRRINEADLPSATEKLDILQRTNEQLSNAGYVYIGMDHFAKPDDELAVAQRERTLYRNFQGYSTHADCDLIGLGITSIGKVGATYSQNIKGLDEYYAAIDAGKLTIFRGLELDADDLLRREVISQLICHFSLIEADIEKRFGIDFHDYFAQELKQLEGLQEDGLLTIRDGVISVLPVGHLLIRNVCMVFDKYLRQSKEQRFSKVI</sequence>
<dbReference type="EC" id="1.3.98.3" evidence="6"/>
<dbReference type="InterPro" id="IPR013785">
    <property type="entry name" value="Aldolase_TIM"/>
</dbReference>
<evidence type="ECO:0000256" key="6">
    <source>
        <dbReference type="ARBA" id="ARBA00011912"/>
    </source>
</evidence>
<evidence type="ECO:0000256" key="7">
    <source>
        <dbReference type="ARBA" id="ARBA00020156"/>
    </source>
</evidence>
<keyword evidence="8" id="KW-0004">4Fe-4S</keyword>
<dbReference type="SFLD" id="SFLDG01082">
    <property type="entry name" value="B12-binding_domain_containing"/>
    <property type="match status" value="1"/>
</dbReference>
<evidence type="ECO:0000256" key="8">
    <source>
        <dbReference type="ARBA" id="ARBA00022485"/>
    </source>
</evidence>
<keyword evidence="13" id="KW-0408">Iron</keyword>
<evidence type="ECO:0000313" key="19">
    <source>
        <dbReference type="EMBL" id="VAX01383.1"/>
    </source>
</evidence>
<feature type="domain" description="Radical SAM core" evidence="18">
    <location>
        <begin position="61"/>
        <end position="297"/>
    </location>
</feature>
<dbReference type="GO" id="GO:0006782">
    <property type="term" value="P:protoporphyrinogen IX biosynthetic process"/>
    <property type="evidence" value="ECO:0007669"/>
    <property type="project" value="UniProtKB-UniPathway"/>
</dbReference>
<dbReference type="Pfam" id="PF04055">
    <property type="entry name" value="Radical_SAM"/>
    <property type="match status" value="1"/>
</dbReference>
<dbReference type="FunFam" id="1.10.10.920:FF:000001">
    <property type="entry name" value="Coproporphyrinogen-III oxidase"/>
    <property type="match status" value="1"/>
</dbReference>
<dbReference type="FunFam" id="3.80.30.20:FF:000012">
    <property type="entry name" value="Coproporphyrinogen-III oxidase"/>
    <property type="match status" value="1"/>
</dbReference>
<evidence type="ECO:0000256" key="5">
    <source>
        <dbReference type="ARBA" id="ARBA00011245"/>
    </source>
</evidence>
<evidence type="ECO:0000256" key="12">
    <source>
        <dbReference type="ARBA" id="ARBA00023002"/>
    </source>
</evidence>
<dbReference type="UniPathway" id="UPA00251">
    <property type="reaction ID" value="UER00323"/>
</dbReference>
<evidence type="ECO:0000256" key="13">
    <source>
        <dbReference type="ARBA" id="ARBA00023004"/>
    </source>
</evidence>
<gene>
    <name evidence="19" type="ORF">MNBD_GAMMA20-841</name>
</gene>
<keyword evidence="11" id="KW-0479">Metal-binding</keyword>
<proteinExistence type="inferred from homology"/>
<dbReference type="GO" id="GO:0005737">
    <property type="term" value="C:cytoplasm"/>
    <property type="evidence" value="ECO:0007669"/>
    <property type="project" value="UniProtKB-SubCell"/>
</dbReference>
<evidence type="ECO:0000256" key="15">
    <source>
        <dbReference type="ARBA" id="ARBA00023244"/>
    </source>
</evidence>
<dbReference type="SFLD" id="SFLDS00029">
    <property type="entry name" value="Radical_SAM"/>
    <property type="match status" value="1"/>
</dbReference>
<reference evidence="19" key="1">
    <citation type="submission" date="2018-06" db="EMBL/GenBank/DDBJ databases">
        <authorList>
            <person name="Zhirakovskaya E."/>
        </authorList>
    </citation>
    <scope>NUCLEOTIDE SEQUENCE</scope>
</reference>
<dbReference type="EMBL" id="UOFU01000228">
    <property type="protein sequence ID" value="VAX01383.1"/>
    <property type="molecule type" value="Genomic_DNA"/>
</dbReference>
<dbReference type="PANTHER" id="PTHR13932:SF6">
    <property type="entry name" value="OXYGEN-INDEPENDENT COPROPORPHYRINOGEN III OXIDASE"/>
    <property type="match status" value="1"/>
</dbReference>
<evidence type="ECO:0000256" key="16">
    <source>
        <dbReference type="ARBA" id="ARBA00030263"/>
    </source>
</evidence>
<comment type="subunit">
    <text evidence="5">Monomer.</text>
</comment>
<accession>A0A3B1AN46</accession>
<keyword evidence="12 19" id="KW-0560">Oxidoreductase</keyword>
<dbReference type="SMART" id="SM00729">
    <property type="entry name" value="Elp3"/>
    <property type="match status" value="1"/>
</dbReference>
<evidence type="ECO:0000256" key="11">
    <source>
        <dbReference type="ARBA" id="ARBA00022723"/>
    </source>
</evidence>
<dbReference type="InterPro" id="IPR004558">
    <property type="entry name" value="Coprogen_oxidase_HemN"/>
</dbReference>
<dbReference type="InterPro" id="IPR006638">
    <property type="entry name" value="Elp3/MiaA/NifB-like_rSAM"/>
</dbReference>
<comment type="pathway">
    <text evidence="3">Porphyrin-containing compound metabolism; protoporphyrin-IX biosynthesis; protoporphyrinogen-IX from coproporphyrinogen-III (AdoMet route): step 1/1.</text>
</comment>
<comment type="subcellular location">
    <subcellularLocation>
        <location evidence="2">Cytoplasm</location>
    </subcellularLocation>
</comment>
<dbReference type="SUPFAM" id="SSF102114">
    <property type="entry name" value="Radical SAM enzymes"/>
    <property type="match status" value="1"/>
</dbReference>